<feature type="domain" description="HTH LytTR-type" evidence="2">
    <location>
        <begin position="164"/>
        <end position="261"/>
    </location>
</feature>
<evidence type="ECO:0000313" key="3">
    <source>
        <dbReference type="EMBL" id="MFN0255004.1"/>
    </source>
</evidence>
<dbReference type="GO" id="GO:0003677">
    <property type="term" value="F:DNA binding"/>
    <property type="evidence" value="ECO:0007669"/>
    <property type="project" value="UniProtKB-KW"/>
</dbReference>
<accession>A0ABW9J4I7</accession>
<evidence type="ECO:0000259" key="2">
    <source>
        <dbReference type="PROSITE" id="PS50930"/>
    </source>
</evidence>
<dbReference type="SMART" id="SM00850">
    <property type="entry name" value="LytTR"/>
    <property type="match status" value="1"/>
</dbReference>
<feature type="transmembrane region" description="Helical" evidence="1">
    <location>
        <begin position="124"/>
        <end position="142"/>
    </location>
</feature>
<organism evidence="3 4">
    <name type="scientific">Pedobacter ureilyticus</name>
    <dbReference type="NCBI Taxonomy" id="1393051"/>
    <lineage>
        <taxon>Bacteria</taxon>
        <taxon>Pseudomonadati</taxon>
        <taxon>Bacteroidota</taxon>
        <taxon>Sphingobacteriia</taxon>
        <taxon>Sphingobacteriales</taxon>
        <taxon>Sphingobacteriaceae</taxon>
        <taxon>Pedobacter</taxon>
    </lineage>
</organism>
<name>A0ABW9J4I7_9SPHI</name>
<keyword evidence="3" id="KW-0238">DNA-binding</keyword>
<feature type="transmembrane region" description="Helical" evidence="1">
    <location>
        <begin position="44"/>
        <end position="61"/>
    </location>
</feature>
<keyword evidence="1" id="KW-1133">Transmembrane helix</keyword>
<dbReference type="PROSITE" id="PS50930">
    <property type="entry name" value="HTH_LYTTR"/>
    <property type="match status" value="1"/>
</dbReference>
<dbReference type="InterPro" id="IPR007492">
    <property type="entry name" value="LytTR_DNA-bd_dom"/>
</dbReference>
<feature type="transmembrane region" description="Helical" evidence="1">
    <location>
        <begin position="89"/>
        <end position="112"/>
    </location>
</feature>
<sequence>MKKPSLGKFPYFGRMASLLLAAIATFCILMYAEKPAFTFLLTKINFYTAWLFNTLIAYAMVRASIYGTRLLDSAHPWQRSYRKRWPKQLLLAISMPLLLGIIGIVIYFIAYGKNILETNFFRRYLFLDTMAIFLLNGTLFFMHQQQANKRIRPERSTEEEQLQFPIPIEDIAYLYAENKYCFAISFDGAQEYLEVSLTKALAALPLHQFCLVRRSHIVNRKAIKQVVKKNNTRLLKLLPELDQQIMVSRLETPAFNIWWEATRKEKS</sequence>
<proteinExistence type="predicted"/>
<dbReference type="RefSeq" id="WP_138722151.1">
    <property type="nucleotide sequence ID" value="NZ_SSHJ02000005.1"/>
</dbReference>
<gene>
    <name evidence="3" type="ORF">E6A44_005430</name>
</gene>
<dbReference type="EMBL" id="SSHJ02000005">
    <property type="protein sequence ID" value="MFN0255004.1"/>
    <property type="molecule type" value="Genomic_DNA"/>
</dbReference>
<evidence type="ECO:0000256" key="1">
    <source>
        <dbReference type="SAM" id="Phobius"/>
    </source>
</evidence>
<protein>
    <submittedName>
        <fullName evidence="3">LytTR family DNA-binding domain-containing protein</fullName>
    </submittedName>
</protein>
<dbReference type="Gene3D" id="2.40.50.1020">
    <property type="entry name" value="LytTr DNA-binding domain"/>
    <property type="match status" value="1"/>
</dbReference>
<keyword evidence="1" id="KW-0812">Transmembrane</keyword>
<reference evidence="3 4" key="1">
    <citation type="submission" date="2024-12" db="EMBL/GenBank/DDBJ databases">
        <authorList>
            <person name="Hu S."/>
        </authorList>
    </citation>
    <scope>NUCLEOTIDE SEQUENCE [LARGE SCALE GENOMIC DNA]</scope>
    <source>
        <strain evidence="3 4">THG-T11</strain>
    </source>
</reference>
<comment type="caution">
    <text evidence="3">The sequence shown here is derived from an EMBL/GenBank/DDBJ whole genome shotgun (WGS) entry which is preliminary data.</text>
</comment>
<keyword evidence="1" id="KW-0472">Membrane</keyword>
<feature type="transmembrane region" description="Helical" evidence="1">
    <location>
        <begin position="12"/>
        <end position="32"/>
    </location>
</feature>
<dbReference type="Pfam" id="PF04397">
    <property type="entry name" value="LytTR"/>
    <property type="match status" value="1"/>
</dbReference>
<dbReference type="Proteomes" id="UP001517247">
    <property type="component" value="Unassembled WGS sequence"/>
</dbReference>
<keyword evidence="4" id="KW-1185">Reference proteome</keyword>
<evidence type="ECO:0000313" key="4">
    <source>
        <dbReference type="Proteomes" id="UP001517247"/>
    </source>
</evidence>